<feature type="region of interest" description="Disordered" evidence="10">
    <location>
        <begin position="432"/>
        <end position="451"/>
    </location>
</feature>
<dbReference type="Pfam" id="PF01996">
    <property type="entry name" value="F420_ligase"/>
    <property type="match status" value="1"/>
</dbReference>
<dbReference type="SUPFAM" id="SSF144010">
    <property type="entry name" value="CofE-like"/>
    <property type="match status" value="1"/>
</dbReference>
<keyword evidence="14" id="KW-1185">Reference proteome</keyword>
<evidence type="ECO:0000259" key="12">
    <source>
        <dbReference type="Pfam" id="PF01996"/>
    </source>
</evidence>
<feature type="domain" description="Nitroreductase" evidence="11">
    <location>
        <begin position="262"/>
        <end position="431"/>
    </location>
</feature>
<evidence type="ECO:0000313" key="14">
    <source>
        <dbReference type="Proteomes" id="UP000654257"/>
    </source>
</evidence>
<evidence type="ECO:0000256" key="3">
    <source>
        <dbReference type="ARBA" id="ARBA00022741"/>
    </source>
</evidence>
<dbReference type="GO" id="GO:0052618">
    <property type="term" value="F:coenzyme F420-0:L-glutamate ligase activity"/>
    <property type="evidence" value="ECO:0007669"/>
    <property type="project" value="TreeGrafter"/>
</dbReference>
<dbReference type="Gene3D" id="3.40.109.10">
    <property type="entry name" value="NADH Oxidase"/>
    <property type="match status" value="1"/>
</dbReference>
<dbReference type="GO" id="GO:0046872">
    <property type="term" value="F:metal ion binding"/>
    <property type="evidence" value="ECO:0007669"/>
    <property type="project" value="UniProtKB-KW"/>
</dbReference>
<keyword evidence="4" id="KW-0460">Magnesium</keyword>
<dbReference type="Pfam" id="PF00881">
    <property type="entry name" value="Nitroreductase"/>
    <property type="match status" value="1"/>
</dbReference>
<feature type="compositionally biased region" description="Basic and acidic residues" evidence="10">
    <location>
        <begin position="434"/>
        <end position="445"/>
    </location>
</feature>
<dbReference type="PANTHER" id="PTHR47917:SF1">
    <property type="entry name" value="COENZYME F420:L-GLUTAMATE LIGASE"/>
    <property type="match status" value="1"/>
</dbReference>
<dbReference type="InterPro" id="IPR008225">
    <property type="entry name" value="F420-0_g-glutamyl_ligase"/>
</dbReference>
<keyword evidence="6" id="KW-0560">Oxidoreductase</keyword>
<dbReference type="InterPro" id="IPR019943">
    <property type="entry name" value="F420_FbiB_C"/>
</dbReference>
<feature type="domain" description="Coenzyme F420:L-glutamate ligase-like" evidence="12">
    <location>
        <begin position="23"/>
        <end position="222"/>
    </location>
</feature>
<keyword evidence="9" id="KW-0511">Multifunctional enzyme</keyword>
<dbReference type="Gene3D" id="3.90.1660.10">
    <property type="entry name" value="CofE-like domain"/>
    <property type="match status" value="1"/>
</dbReference>
<evidence type="ECO:0000256" key="8">
    <source>
        <dbReference type="ARBA" id="ARBA00023211"/>
    </source>
</evidence>
<keyword evidence="3" id="KW-0547">Nucleotide-binding</keyword>
<gene>
    <name evidence="13" type="primary">fbiB</name>
    <name evidence="13" type="ORF">GCM10007304_28350</name>
</gene>
<dbReference type="InterPro" id="IPR000415">
    <property type="entry name" value="Nitroreductase-like"/>
</dbReference>
<organism evidence="13 14">
    <name type="scientific">Rhodococcoides trifolii</name>
    <dbReference type="NCBI Taxonomy" id="908250"/>
    <lineage>
        <taxon>Bacteria</taxon>
        <taxon>Bacillati</taxon>
        <taxon>Actinomycetota</taxon>
        <taxon>Actinomycetes</taxon>
        <taxon>Mycobacteriales</taxon>
        <taxon>Nocardiaceae</taxon>
        <taxon>Rhodococcoides</taxon>
    </lineage>
</organism>
<evidence type="ECO:0000256" key="9">
    <source>
        <dbReference type="ARBA" id="ARBA00023268"/>
    </source>
</evidence>
<keyword evidence="7" id="KW-0342">GTP-binding</keyword>
<dbReference type="InterPro" id="IPR002847">
    <property type="entry name" value="F420-0_gamma-glut_ligase-dom"/>
</dbReference>
<dbReference type="NCBIfam" id="TIGR01916">
    <property type="entry name" value="F420_cofE"/>
    <property type="match status" value="1"/>
</dbReference>
<evidence type="ECO:0000256" key="6">
    <source>
        <dbReference type="ARBA" id="ARBA00023002"/>
    </source>
</evidence>
<dbReference type="GO" id="GO:0016491">
    <property type="term" value="F:oxidoreductase activity"/>
    <property type="evidence" value="ECO:0007669"/>
    <property type="project" value="UniProtKB-KW"/>
</dbReference>
<name>A0A917FWX7_9NOCA</name>
<evidence type="ECO:0000256" key="2">
    <source>
        <dbReference type="ARBA" id="ARBA00022723"/>
    </source>
</evidence>
<dbReference type="InterPro" id="IPR023661">
    <property type="entry name" value="FbiB"/>
</dbReference>
<dbReference type="RefSeq" id="WP_188545509.1">
    <property type="nucleotide sequence ID" value="NZ_BMCU01000003.1"/>
</dbReference>
<dbReference type="AlphaFoldDB" id="A0A917FWX7"/>
<reference evidence="13" key="1">
    <citation type="journal article" date="2014" name="Int. J. Syst. Evol. Microbiol.">
        <title>Complete genome sequence of Corynebacterium casei LMG S-19264T (=DSM 44701T), isolated from a smear-ripened cheese.</title>
        <authorList>
            <consortium name="US DOE Joint Genome Institute (JGI-PGF)"/>
            <person name="Walter F."/>
            <person name="Albersmeier A."/>
            <person name="Kalinowski J."/>
            <person name="Ruckert C."/>
        </authorList>
    </citation>
    <scope>NUCLEOTIDE SEQUENCE</scope>
    <source>
        <strain evidence="13">CCM 7905</strain>
    </source>
</reference>
<evidence type="ECO:0000259" key="11">
    <source>
        <dbReference type="Pfam" id="PF00881"/>
    </source>
</evidence>
<dbReference type="HAMAP" id="MF_01259">
    <property type="entry name" value="F420_ligase_FbiB"/>
    <property type="match status" value="1"/>
</dbReference>
<dbReference type="PANTHER" id="PTHR47917">
    <property type="match status" value="1"/>
</dbReference>
<dbReference type="Proteomes" id="UP000654257">
    <property type="component" value="Unassembled WGS sequence"/>
</dbReference>
<evidence type="ECO:0000256" key="10">
    <source>
        <dbReference type="SAM" id="MobiDB-lite"/>
    </source>
</evidence>
<evidence type="ECO:0000256" key="7">
    <source>
        <dbReference type="ARBA" id="ARBA00023134"/>
    </source>
</evidence>
<keyword evidence="2" id="KW-0479">Metal-binding</keyword>
<dbReference type="InterPro" id="IPR029479">
    <property type="entry name" value="Nitroreductase"/>
</dbReference>
<accession>A0A917FWX7</accession>
<proteinExistence type="inferred from homology"/>
<dbReference type="NCBIfam" id="NF009810">
    <property type="entry name" value="PRK13294.1"/>
    <property type="match status" value="1"/>
</dbReference>
<keyword evidence="8" id="KW-0464">Manganese</keyword>
<reference evidence="13" key="2">
    <citation type="submission" date="2020-09" db="EMBL/GenBank/DDBJ databases">
        <authorList>
            <person name="Sun Q."/>
            <person name="Sedlacek I."/>
        </authorList>
    </citation>
    <scope>NUCLEOTIDE SEQUENCE</scope>
    <source>
        <strain evidence="13">CCM 7905</strain>
    </source>
</reference>
<evidence type="ECO:0000256" key="4">
    <source>
        <dbReference type="ARBA" id="ARBA00022842"/>
    </source>
</evidence>
<dbReference type="NCBIfam" id="TIGR03553">
    <property type="entry name" value="F420_FbiB_CTERM"/>
    <property type="match status" value="1"/>
</dbReference>
<dbReference type="SUPFAM" id="SSF55469">
    <property type="entry name" value="FMN-dependent nitroreductase-like"/>
    <property type="match status" value="1"/>
</dbReference>
<sequence length="451" mass="48141">MTDPSVTDHSPGAAITVRPVKGLPEFRPGDDLAAAIAEHAPWIETGDVLVVTSKVLSKVEGRLVTAPVDAEERDALRRRLVEQEAVRVVARKGRTLITENRLGIVQAASGVDGSNVVSDELALLPEDPDASAAALRTRLAETMNVDVAVVITDTMGRAWRVGQTDAAIGSAGIRVLHPYAGGQDSQGNDLVVTEIAVVDEIAAAGDLVKGKLGSVPIAVVRGFTPVDDGSTAAQLVRPGEDDLFWLGTAESIQRGRRDAVPHRRSVRSFSPDPVDPADVRAAVADALTAPAPHHTRPVRFVWVRNPQIRTRLLDSMREKWKADLVADGFSDSAVEARLARGDILRRAPELVIPFLVPEGAHSYPDDRRRAAERTMFTVAAGAAVQGFLVALAAREIGSCWIGSTIFAADIVRSELGLRADWSALGAVAIGRPAESAEPRRPREPGPELLEL</sequence>
<keyword evidence="5" id="KW-0630">Potassium</keyword>
<keyword evidence="1 13" id="KW-0436">Ligase</keyword>
<evidence type="ECO:0000256" key="1">
    <source>
        <dbReference type="ARBA" id="ARBA00022598"/>
    </source>
</evidence>
<protein>
    <submittedName>
        <fullName evidence="13">Coenzyme F420:L-glutamate ligase</fullName>
    </submittedName>
</protein>
<dbReference type="EMBL" id="BMCU01000003">
    <property type="protein sequence ID" value="GGG12679.1"/>
    <property type="molecule type" value="Genomic_DNA"/>
</dbReference>
<dbReference type="GO" id="GO:0005525">
    <property type="term" value="F:GTP binding"/>
    <property type="evidence" value="ECO:0007669"/>
    <property type="project" value="UniProtKB-KW"/>
</dbReference>
<dbReference type="Gene3D" id="3.30.1330.100">
    <property type="entry name" value="CofE-like"/>
    <property type="match status" value="1"/>
</dbReference>
<comment type="caution">
    <text evidence="13">The sequence shown here is derived from an EMBL/GenBank/DDBJ whole genome shotgun (WGS) entry which is preliminary data.</text>
</comment>
<evidence type="ECO:0000256" key="5">
    <source>
        <dbReference type="ARBA" id="ARBA00022958"/>
    </source>
</evidence>
<evidence type="ECO:0000313" key="13">
    <source>
        <dbReference type="EMBL" id="GGG12679.1"/>
    </source>
</evidence>